<keyword evidence="2" id="KW-0812">Transmembrane</keyword>
<feature type="compositionally biased region" description="Pro residues" evidence="1">
    <location>
        <begin position="513"/>
        <end position="522"/>
    </location>
</feature>
<feature type="domain" description="AsmA" evidence="3">
    <location>
        <begin position="467"/>
        <end position="667"/>
    </location>
</feature>
<feature type="non-terminal residue" evidence="4">
    <location>
        <position position="801"/>
    </location>
</feature>
<dbReference type="EMBL" id="JAAGBB010000109">
    <property type="protein sequence ID" value="MBR0669407.1"/>
    <property type="molecule type" value="Genomic_DNA"/>
</dbReference>
<proteinExistence type="predicted"/>
<keyword evidence="5" id="KW-1185">Reference proteome</keyword>
<reference evidence="5" key="1">
    <citation type="journal article" date="2021" name="Syst. Appl. Microbiol.">
        <title>Roseomonas hellenica sp. nov., isolated from roots of wild-growing Alkanna tinctoria.</title>
        <authorList>
            <person name="Rat A."/>
            <person name="Naranjo H.D."/>
            <person name="Lebbe L."/>
            <person name="Cnockaert M."/>
            <person name="Krigas N."/>
            <person name="Grigoriadou K."/>
            <person name="Maloupa E."/>
            <person name="Willems A."/>
        </authorList>
    </citation>
    <scope>NUCLEOTIDE SEQUENCE [LARGE SCALE GENOMIC DNA]</scope>
    <source>
        <strain evidence="5">LMG 31523</strain>
    </source>
</reference>
<feature type="region of interest" description="Disordered" evidence="1">
    <location>
        <begin position="502"/>
        <end position="526"/>
    </location>
</feature>
<dbReference type="RefSeq" id="WP_211858416.1">
    <property type="nucleotide sequence ID" value="NZ_JAAGBB010000109.1"/>
</dbReference>
<comment type="caution">
    <text evidence="4">The sequence shown here is derived from an EMBL/GenBank/DDBJ whole genome shotgun (WGS) entry which is preliminary data.</text>
</comment>
<dbReference type="PANTHER" id="PTHR30441">
    <property type="entry name" value="DUF748 DOMAIN-CONTAINING PROTEIN"/>
    <property type="match status" value="1"/>
</dbReference>
<keyword evidence="2" id="KW-1133">Transmembrane helix</keyword>
<organism evidence="4 5">
    <name type="scientific">Plastoroseomonas hellenica</name>
    <dbReference type="NCBI Taxonomy" id="2687306"/>
    <lineage>
        <taxon>Bacteria</taxon>
        <taxon>Pseudomonadati</taxon>
        <taxon>Pseudomonadota</taxon>
        <taxon>Alphaproteobacteria</taxon>
        <taxon>Acetobacterales</taxon>
        <taxon>Acetobacteraceae</taxon>
        <taxon>Plastoroseomonas</taxon>
    </lineage>
</organism>
<gene>
    <name evidence="4" type="ORF">GXW71_34000</name>
</gene>
<feature type="domain" description="AsmA" evidence="3">
    <location>
        <begin position="20"/>
        <end position="207"/>
    </location>
</feature>
<sequence>MPEPTPTVPPRRRRLWRWVIGVVAVLVLVPAIGIGALLVTLDTEALKPRIAAAVEQATGRRLTLAGRIAIRPALVPTIAIENIALANMPGGSAPEMLEARRVELQLALLPLISRQIDVRRLTIVEPRLLLETDAEGRPNWAFAPQATAAPAAPEATTPAPAAAAAQEAGARAGITVGAVSLTDGVLTWRDGRSGMVRRLTVERLDADSGSERMHFSGRLALDGQPFRLEGESGLVAGLTAADTPWPARVTLDAEGARLSLDASIARPASMRGWRAVAEGRLDALSRLVPLLPQLAIAPPLRDIAFRAEARENEAGLPSLESLTLGLGESDLTMLRPGLVLRSLSVAATGSREPLRLQAAAVLGEVPLALEGSFGTLEALAAPQPAPLQTDLTMRAANSEAKIAGAFGLRPPLTGTDLALELRVPETAPLAALTGAALPALRDLAVSMRIANAGPQSLTMRDLRITSSAGDLAGELTLAAGGTRPSVSGQVTSQRLDLTALAPPAAAAPAASPAAPPAAPPAPAEGARRVIPQVPVSLDGLRRADADLRFTVAQLVARPNLTLSEVSGRLVMADGHTTLDPFAATVPGGAIDATLGADATADPPSLRATLRTRGAGVDIGPLQQMLGRRYGAGRLEADITLAGRGRDTRAIAATLDGQVGLAMVDGRIDRSLIAAIPRELLSLLAPQGIPEEGLALRCLALRAPVQGGVLNPETFLADTAIGRIGSGGGSINLGDERIALRLLPDVQAGGVRIRAPVGIAGTLAAPQVASVSPSAAAAAGLGAFLGTQQTPDRTLQGLAEAL</sequence>
<evidence type="ECO:0000256" key="2">
    <source>
        <dbReference type="SAM" id="Phobius"/>
    </source>
</evidence>
<protein>
    <submittedName>
        <fullName evidence="4">AsmA family protein</fullName>
    </submittedName>
</protein>
<dbReference type="Proteomes" id="UP001196870">
    <property type="component" value="Unassembled WGS sequence"/>
</dbReference>
<dbReference type="PANTHER" id="PTHR30441:SF4">
    <property type="entry name" value="PROTEIN ASMA"/>
    <property type="match status" value="1"/>
</dbReference>
<dbReference type="InterPro" id="IPR052894">
    <property type="entry name" value="AsmA-related"/>
</dbReference>
<feature type="compositionally biased region" description="Low complexity" evidence="1">
    <location>
        <begin position="502"/>
        <end position="512"/>
    </location>
</feature>
<evidence type="ECO:0000313" key="5">
    <source>
        <dbReference type="Proteomes" id="UP001196870"/>
    </source>
</evidence>
<feature type="transmembrane region" description="Helical" evidence="2">
    <location>
        <begin position="15"/>
        <end position="39"/>
    </location>
</feature>
<evidence type="ECO:0000259" key="3">
    <source>
        <dbReference type="Pfam" id="PF05170"/>
    </source>
</evidence>
<accession>A0ABS5FA20</accession>
<evidence type="ECO:0000313" key="4">
    <source>
        <dbReference type="EMBL" id="MBR0669407.1"/>
    </source>
</evidence>
<dbReference type="InterPro" id="IPR007844">
    <property type="entry name" value="AsmA"/>
</dbReference>
<dbReference type="Pfam" id="PF05170">
    <property type="entry name" value="AsmA"/>
    <property type="match status" value="2"/>
</dbReference>
<evidence type="ECO:0000256" key="1">
    <source>
        <dbReference type="SAM" id="MobiDB-lite"/>
    </source>
</evidence>
<keyword evidence="2" id="KW-0472">Membrane</keyword>
<name>A0ABS5FA20_9PROT</name>